<evidence type="ECO:0000256" key="2">
    <source>
        <dbReference type="SAM" id="MobiDB-lite"/>
    </source>
</evidence>
<feature type="region of interest" description="Disordered" evidence="2">
    <location>
        <begin position="489"/>
        <end position="518"/>
    </location>
</feature>
<keyword evidence="5" id="KW-1185">Reference proteome</keyword>
<dbReference type="PANTHER" id="PTHR37984">
    <property type="entry name" value="PROTEIN CBG26694"/>
    <property type="match status" value="1"/>
</dbReference>
<name>A0ABR0YV73_HUSHU</name>
<dbReference type="Gene3D" id="1.10.340.70">
    <property type="match status" value="1"/>
</dbReference>
<dbReference type="InterPro" id="IPR012337">
    <property type="entry name" value="RNaseH-like_sf"/>
</dbReference>
<dbReference type="EMBL" id="JAHFZB010000022">
    <property type="protein sequence ID" value="KAK6476483.1"/>
    <property type="molecule type" value="Genomic_DNA"/>
</dbReference>
<reference evidence="4 5" key="1">
    <citation type="submission" date="2021-05" db="EMBL/GenBank/DDBJ databases">
        <authorList>
            <person name="Zahm M."/>
            <person name="Klopp C."/>
            <person name="Cabau C."/>
            <person name="Kuhl H."/>
            <person name="Suciu R."/>
            <person name="Ciorpac M."/>
            <person name="Holostenco D."/>
            <person name="Gessner J."/>
            <person name="Wuertz S."/>
            <person name="Hohne C."/>
            <person name="Stock M."/>
            <person name="Gislard M."/>
            <person name="Lluch J."/>
            <person name="Milhes M."/>
            <person name="Lampietro C."/>
            <person name="Lopez Roques C."/>
            <person name="Donnadieu C."/>
            <person name="Du K."/>
            <person name="Schartl M."/>
            <person name="Guiguen Y."/>
        </authorList>
    </citation>
    <scope>NUCLEOTIDE SEQUENCE [LARGE SCALE GENOMIC DNA]</scope>
    <source>
        <strain evidence="4">Hh-F2</strain>
        <tissue evidence="4">Blood</tissue>
    </source>
</reference>
<dbReference type="InterPro" id="IPR001584">
    <property type="entry name" value="Integrase_cat-core"/>
</dbReference>
<gene>
    <name evidence="4" type="ORF">HHUSO_G22889</name>
</gene>
<dbReference type="PANTHER" id="PTHR37984:SF5">
    <property type="entry name" value="PROTEIN NYNRIN-LIKE"/>
    <property type="match status" value="1"/>
</dbReference>
<dbReference type="PROSITE" id="PS50994">
    <property type="entry name" value="INTEGRASE"/>
    <property type="match status" value="1"/>
</dbReference>
<dbReference type="InterPro" id="IPR041588">
    <property type="entry name" value="Integrase_H2C2"/>
</dbReference>
<dbReference type="InterPro" id="IPR050951">
    <property type="entry name" value="Retrovirus_Pol_polyprotein"/>
</dbReference>
<protein>
    <recommendedName>
        <fullName evidence="1">Gypsy retrotransposon integrase-like protein 1</fullName>
    </recommendedName>
</protein>
<dbReference type="InterPro" id="IPR036397">
    <property type="entry name" value="RNaseH_sf"/>
</dbReference>
<dbReference type="Proteomes" id="UP001369086">
    <property type="component" value="Unassembled WGS sequence"/>
</dbReference>
<evidence type="ECO:0000313" key="5">
    <source>
        <dbReference type="Proteomes" id="UP001369086"/>
    </source>
</evidence>
<dbReference type="Gene3D" id="3.30.420.10">
    <property type="entry name" value="Ribonuclease H-like superfamily/Ribonuclease H"/>
    <property type="match status" value="1"/>
</dbReference>
<evidence type="ECO:0000256" key="1">
    <source>
        <dbReference type="ARBA" id="ARBA00039658"/>
    </source>
</evidence>
<organism evidence="4 5">
    <name type="scientific">Huso huso</name>
    <name type="common">Beluga</name>
    <name type="synonym">Acipenser huso</name>
    <dbReference type="NCBI Taxonomy" id="61971"/>
    <lineage>
        <taxon>Eukaryota</taxon>
        <taxon>Metazoa</taxon>
        <taxon>Chordata</taxon>
        <taxon>Craniata</taxon>
        <taxon>Vertebrata</taxon>
        <taxon>Euteleostomi</taxon>
        <taxon>Actinopterygii</taxon>
        <taxon>Chondrostei</taxon>
        <taxon>Acipenseriformes</taxon>
        <taxon>Acipenseridae</taxon>
        <taxon>Huso</taxon>
    </lineage>
</organism>
<comment type="caution">
    <text evidence="4">The sequence shown here is derived from an EMBL/GenBank/DDBJ whole genome shotgun (WGS) entry which is preliminary data.</text>
</comment>
<sequence length="549" mass="63456">MTDVPEADKPEDNSDSDADSLTRYRQVYKYITKGKYAKHLSVLKKRTIRRSAVNFVVAGRRFSSNDGCLKYMFKLFQMLSMDSLQVAEEEVVESTSNKWEDIYTFLSEGCFPPTMGPIRKKNLKRYAQKFILEDGRLYYVGPKKEEKREVVIDPERKRQVFLECHFNDIGHHLGQKKTVHRIQSKYYWLGIVRDVVDWIKVCETCQHAEHNKNMSRKVRPIKVEAPWEILGIEILGPFPQSSRDNTCVLIITDYFSKWVEAIPIQKKESMSVAQCIASSFYRFGSAKTVFCCQSREFCDEVTKHLFDRWNMVHKVSPAEHPLYTCLYDRSSDLLKEAIKQVVMEKQADWDDYLDPVLFAFRTSVNSTTKFTPFFLMFNREASLPNEIDFDNLKEQQGQEVCSGKQDCTAEFVTAIQQQQNIVKQMVIANMNASYKKEKKSTKRGSRSMQSITFKVGDTLYGTSDSAQLKRLKKSHFLSFPVETVLTSEQSGSDCQDGRRSSDFISSSKNHRFRGVPRDGSKEQSILVHGIGNIKPELPVRKLNIDCWLL</sequence>
<feature type="domain" description="Integrase catalytic" evidence="3">
    <location>
        <begin position="216"/>
        <end position="380"/>
    </location>
</feature>
<dbReference type="Pfam" id="PF17921">
    <property type="entry name" value="Integrase_H2C2"/>
    <property type="match status" value="1"/>
</dbReference>
<dbReference type="SUPFAM" id="SSF53098">
    <property type="entry name" value="Ribonuclease H-like"/>
    <property type="match status" value="1"/>
</dbReference>
<evidence type="ECO:0000259" key="3">
    <source>
        <dbReference type="PROSITE" id="PS50994"/>
    </source>
</evidence>
<evidence type="ECO:0000313" key="4">
    <source>
        <dbReference type="EMBL" id="KAK6476483.1"/>
    </source>
</evidence>
<accession>A0ABR0YV73</accession>
<proteinExistence type="predicted"/>